<dbReference type="Proteomes" id="UP000054560">
    <property type="component" value="Unassembled WGS sequence"/>
</dbReference>
<feature type="signal peptide" evidence="2">
    <location>
        <begin position="1"/>
        <end position="25"/>
    </location>
</feature>
<gene>
    <name evidence="3" type="ORF">SARC_14882</name>
</gene>
<dbReference type="AlphaFoldDB" id="A0A0L0F778"/>
<organism evidence="3 4">
    <name type="scientific">Sphaeroforma arctica JP610</name>
    <dbReference type="NCBI Taxonomy" id="667725"/>
    <lineage>
        <taxon>Eukaryota</taxon>
        <taxon>Ichthyosporea</taxon>
        <taxon>Ichthyophonida</taxon>
        <taxon>Sphaeroforma</taxon>
    </lineage>
</organism>
<evidence type="ECO:0000256" key="1">
    <source>
        <dbReference type="SAM" id="Phobius"/>
    </source>
</evidence>
<feature type="chain" id="PRO_5005537887" evidence="2">
    <location>
        <begin position="26"/>
        <end position="103"/>
    </location>
</feature>
<evidence type="ECO:0000313" key="4">
    <source>
        <dbReference type="Proteomes" id="UP000054560"/>
    </source>
</evidence>
<dbReference type="OrthoDB" id="1856718at2759"/>
<feature type="transmembrane region" description="Helical" evidence="1">
    <location>
        <begin position="41"/>
        <end position="58"/>
    </location>
</feature>
<keyword evidence="1" id="KW-0472">Membrane</keyword>
<feature type="non-terminal residue" evidence="3">
    <location>
        <position position="1"/>
    </location>
</feature>
<accession>A0A0L0F778</accession>
<keyword evidence="2" id="KW-0732">Signal</keyword>
<evidence type="ECO:0000256" key="2">
    <source>
        <dbReference type="SAM" id="SignalP"/>
    </source>
</evidence>
<dbReference type="EMBL" id="KQ246838">
    <property type="protein sequence ID" value="KNC72560.1"/>
    <property type="molecule type" value="Genomic_DNA"/>
</dbReference>
<protein>
    <submittedName>
        <fullName evidence="3">Uncharacterized protein</fullName>
    </submittedName>
</protein>
<evidence type="ECO:0000313" key="3">
    <source>
        <dbReference type="EMBL" id="KNC72560.1"/>
    </source>
</evidence>
<keyword evidence="1" id="KW-1133">Transmembrane helix</keyword>
<sequence length="103" mass="11441">VAPNAALVLTFFTITLSLWPGLISAVPCYSNPKWTGDWWPVILLLIFSATDTLGRFCVPYRMGLTASNIWIPIFLRALLIPCLIMVVKGVVYVMCCVCNVLCM</sequence>
<proteinExistence type="predicted"/>
<keyword evidence="4" id="KW-1185">Reference proteome</keyword>
<dbReference type="RefSeq" id="XP_014146462.1">
    <property type="nucleotide sequence ID" value="XM_014290987.1"/>
</dbReference>
<name>A0A0L0F778_9EUKA</name>
<reference evidence="3 4" key="1">
    <citation type="submission" date="2011-02" db="EMBL/GenBank/DDBJ databases">
        <title>The Genome Sequence of Sphaeroforma arctica JP610.</title>
        <authorList>
            <consortium name="The Broad Institute Genome Sequencing Platform"/>
            <person name="Russ C."/>
            <person name="Cuomo C."/>
            <person name="Young S.K."/>
            <person name="Zeng Q."/>
            <person name="Gargeya S."/>
            <person name="Alvarado L."/>
            <person name="Berlin A."/>
            <person name="Chapman S.B."/>
            <person name="Chen Z."/>
            <person name="Freedman E."/>
            <person name="Gellesch M."/>
            <person name="Goldberg J."/>
            <person name="Griggs A."/>
            <person name="Gujja S."/>
            <person name="Heilman E."/>
            <person name="Heiman D."/>
            <person name="Howarth C."/>
            <person name="Mehta T."/>
            <person name="Neiman D."/>
            <person name="Pearson M."/>
            <person name="Roberts A."/>
            <person name="Saif S."/>
            <person name="Shea T."/>
            <person name="Shenoy N."/>
            <person name="Sisk P."/>
            <person name="Stolte C."/>
            <person name="Sykes S."/>
            <person name="White J."/>
            <person name="Yandava C."/>
            <person name="Burger G."/>
            <person name="Gray M.W."/>
            <person name="Holland P.W.H."/>
            <person name="King N."/>
            <person name="Lang F.B.F."/>
            <person name="Roger A.J."/>
            <person name="Ruiz-Trillo I."/>
            <person name="Haas B."/>
            <person name="Nusbaum C."/>
            <person name="Birren B."/>
        </authorList>
    </citation>
    <scope>NUCLEOTIDE SEQUENCE [LARGE SCALE GENOMIC DNA]</scope>
    <source>
        <strain evidence="3 4">JP610</strain>
    </source>
</reference>
<dbReference type="GeneID" id="25915386"/>
<feature type="transmembrane region" description="Helical" evidence="1">
    <location>
        <begin position="70"/>
        <end position="94"/>
    </location>
</feature>
<keyword evidence="1" id="KW-0812">Transmembrane</keyword>